<dbReference type="CDD" id="cd06325">
    <property type="entry name" value="PBP1_ABC_unchar_transporter"/>
    <property type="match status" value="1"/>
</dbReference>
<proteinExistence type="predicted"/>
<keyword evidence="1" id="KW-0472">Membrane</keyword>
<dbReference type="Proteomes" id="UP000050901">
    <property type="component" value="Unassembled WGS sequence"/>
</dbReference>
<keyword evidence="1" id="KW-0812">Transmembrane</keyword>
<evidence type="ECO:0000256" key="1">
    <source>
        <dbReference type="SAM" id="Phobius"/>
    </source>
</evidence>
<dbReference type="SUPFAM" id="SSF53822">
    <property type="entry name" value="Periplasmic binding protein-like I"/>
    <property type="match status" value="1"/>
</dbReference>
<dbReference type="NCBIfam" id="NF041285">
    <property type="entry name" value="ABC_SBP_TrpX"/>
    <property type="match status" value="1"/>
</dbReference>
<dbReference type="InterPro" id="IPR047776">
    <property type="entry name" value="ABC_SBP_TrpX-like"/>
</dbReference>
<evidence type="ECO:0000313" key="3">
    <source>
        <dbReference type="Proteomes" id="UP000050901"/>
    </source>
</evidence>
<dbReference type="EMBL" id="AZEQ01000018">
    <property type="protein sequence ID" value="KRL24599.1"/>
    <property type="molecule type" value="Genomic_DNA"/>
</dbReference>
<feature type="transmembrane region" description="Helical" evidence="1">
    <location>
        <begin position="62"/>
        <end position="78"/>
    </location>
</feature>
<evidence type="ECO:0000313" key="2">
    <source>
        <dbReference type="EMBL" id="KRL24599.1"/>
    </source>
</evidence>
<dbReference type="Pfam" id="PF04392">
    <property type="entry name" value="ABC_sub_bind"/>
    <property type="match status" value="1"/>
</dbReference>
<protein>
    <submittedName>
        <fullName evidence="2">ABC transporter substrate-binding component</fullName>
    </submittedName>
</protein>
<sequence length="388" mass="42209">MRSGKSDPFCAGLFHNASLHGTTCGLFNFPRGGLQTGFLFLFYQAAIIQKVSERWQKAMKRMYTVIAILLAFLGVAYFKENGGIVKQAKPKVGVLTLMHHPALDQIYKGFVHGLAEEGYHNGKNITIDYQNANGDQSNLKTMANKLVNENSTVLFGITTPASQALANSTKKIPIVLGAVTNPQGAGLVKNNKRPGGNITGISDQAPVKEQLQLVHQFMPHAKTLGIIYTSSDSSAVTEYKEFMKYAKQMHLNLKAYSISNSNDLNQVSQQMLSEVDAVIVPTDNTIAGAMQTLVKNANAVNKPVFPAVDTMVKQGGVATYSINQYKLGVAGGKLTADILKGKKKPSTTAIKYIRHGEPVLNLKQARKLGLHVPASFQREAEKYGEVIK</sequence>
<dbReference type="InterPro" id="IPR007487">
    <property type="entry name" value="ABC_transpt-TYRBP-like"/>
</dbReference>
<organism evidence="2 3">
    <name type="scientific">Limosilactobacillus mucosae DSM 13345</name>
    <dbReference type="NCBI Taxonomy" id="1423771"/>
    <lineage>
        <taxon>Bacteria</taxon>
        <taxon>Bacillati</taxon>
        <taxon>Bacillota</taxon>
        <taxon>Bacilli</taxon>
        <taxon>Lactobacillales</taxon>
        <taxon>Lactobacillaceae</taxon>
        <taxon>Limosilactobacillus</taxon>
    </lineage>
</organism>
<dbReference type="PANTHER" id="PTHR35271:SF1">
    <property type="entry name" value="ABC TRANSPORTER, SUBSTRATE-BINDING LIPOPROTEIN"/>
    <property type="match status" value="1"/>
</dbReference>
<dbReference type="AlphaFoldDB" id="A0A0R1NWS0"/>
<dbReference type="PATRIC" id="fig|1423771.3.peg.814"/>
<comment type="caution">
    <text evidence="2">The sequence shown here is derived from an EMBL/GenBank/DDBJ whole genome shotgun (WGS) entry which is preliminary data.</text>
</comment>
<reference evidence="2 3" key="1">
    <citation type="journal article" date="2015" name="Genome Announc.">
        <title>Expanding the biotechnology potential of lactobacilli through comparative genomics of 213 strains and associated genera.</title>
        <authorList>
            <person name="Sun Z."/>
            <person name="Harris H.M."/>
            <person name="McCann A."/>
            <person name="Guo C."/>
            <person name="Argimon S."/>
            <person name="Zhang W."/>
            <person name="Yang X."/>
            <person name="Jeffery I.B."/>
            <person name="Cooney J.C."/>
            <person name="Kagawa T.F."/>
            <person name="Liu W."/>
            <person name="Song Y."/>
            <person name="Salvetti E."/>
            <person name="Wrobel A."/>
            <person name="Rasinkangas P."/>
            <person name="Parkhill J."/>
            <person name="Rea M.C."/>
            <person name="O'Sullivan O."/>
            <person name="Ritari J."/>
            <person name="Douillard F.P."/>
            <person name="Paul Ross R."/>
            <person name="Yang R."/>
            <person name="Briner A.E."/>
            <person name="Felis G.E."/>
            <person name="de Vos W.M."/>
            <person name="Barrangou R."/>
            <person name="Klaenhammer T.R."/>
            <person name="Caufield P.W."/>
            <person name="Cui Y."/>
            <person name="Zhang H."/>
            <person name="O'Toole P.W."/>
        </authorList>
    </citation>
    <scope>NUCLEOTIDE SEQUENCE [LARGE SCALE GENOMIC DNA]</scope>
    <source>
        <strain evidence="2 3">DSM 13345</strain>
    </source>
</reference>
<keyword evidence="1" id="KW-1133">Transmembrane helix</keyword>
<name>A0A0R1NWS0_LIMMU</name>
<dbReference type="Gene3D" id="3.40.50.2300">
    <property type="match status" value="2"/>
</dbReference>
<dbReference type="PANTHER" id="PTHR35271">
    <property type="entry name" value="ABC TRANSPORTER, SUBSTRATE-BINDING LIPOPROTEIN-RELATED"/>
    <property type="match status" value="1"/>
</dbReference>
<gene>
    <name evidence="2" type="ORF">FC47_GL000808</name>
</gene>
<dbReference type="InterPro" id="IPR028082">
    <property type="entry name" value="Peripla_BP_I"/>
</dbReference>
<accession>A0A0R1NWS0</accession>